<evidence type="ECO:0000313" key="3">
    <source>
        <dbReference type="Proteomes" id="UP001168642"/>
    </source>
</evidence>
<keyword evidence="1" id="KW-0812">Transmembrane</keyword>
<keyword evidence="3" id="KW-1185">Reference proteome</keyword>
<sequence>MLGLLLIYFVGKKFYDLADNYDMHLWKNAIMGVVIYYAGTFIGGMILGIIDGFFGTTITQNTITTSVIAIPFGVVACYFYYNYLEKKFKQKASKVESIDDIGNSDN</sequence>
<evidence type="ECO:0000256" key="1">
    <source>
        <dbReference type="SAM" id="Phobius"/>
    </source>
</evidence>
<evidence type="ECO:0000313" key="2">
    <source>
        <dbReference type="EMBL" id="MDO3693380.1"/>
    </source>
</evidence>
<dbReference type="EMBL" id="JAUMIT010000001">
    <property type="protein sequence ID" value="MDO3693380.1"/>
    <property type="molecule type" value="Genomic_DNA"/>
</dbReference>
<name>A0ABT8VN36_9FLAO</name>
<gene>
    <name evidence="2" type="ORF">QVZ41_00770</name>
</gene>
<comment type="caution">
    <text evidence="2">The sequence shown here is derived from an EMBL/GenBank/DDBJ whole genome shotgun (WGS) entry which is preliminary data.</text>
</comment>
<dbReference type="RefSeq" id="WP_302882651.1">
    <property type="nucleotide sequence ID" value="NZ_JAUMIT010000001.1"/>
</dbReference>
<feature type="transmembrane region" description="Helical" evidence="1">
    <location>
        <begin position="29"/>
        <end position="50"/>
    </location>
</feature>
<dbReference type="Proteomes" id="UP001168642">
    <property type="component" value="Unassembled WGS sequence"/>
</dbReference>
<accession>A0ABT8VN36</accession>
<keyword evidence="1" id="KW-1133">Transmembrane helix</keyword>
<proteinExistence type="predicted"/>
<reference evidence="2" key="1">
    <citation type="submission" date="2023-07" db="EMBL/GenBank/DDBJ databases">
        <title>Wenyingzhuangia sp. chi5 genome sequencing and assembly.</title>
        <authorList>
            <person name="Park S."/>
        </authorList>
    </citation>
    <scope>NUCLEOTIDE SEQUENCE</scope>
    <source>
        <strain evidence="2">Chi5</strain>
    </source>
</reference>
<protein>
    <submittedName>
        <fullName evidence="2">Uncharacterized protein</fullName>
    </submittedName>
</protein>
<feature type="transmembrane region" description="Helical" evidence="1">
    <location>
        <begin position="62"/>
        <end position="81"/>
    </location>
</feature>
<keyword evidence="1" id="KW-0472">Membrane</keyword>
<organism evidence="2 3">
    <name type="scientific">Wenyingzhuangia gilva</name>
    <dbReference type="NCBI Taxonomy" id="3057677"/>
    <lineage>
        <taxon>Bacteria</taxon>
        <taxon>Pseudomonadati</taxon>
        <taxon>Bacteroidota</taxon>
        <taxon>Flavobacteriia</taxon>
        <taxon>Flavobacteriales</taxon>
        <taxon>Flavobacteriaceae</taxon>
        <taxon>Wenyingzhuangia</taxon>
    </lineage>
</organism>